<dbReference type="EMBL" id="MT631481">
    <property type="protein sequence ID" value="QNO51867.1"/>
    <property type="molecule type" value="Genomic_DNA"/>
</dbReference>
<organism evidence="1">
    <name type="scientific">Candidatus Methanophagaceae archaeon ANME-1 ERB6</name>
    <dbReference type="NCBI Taxonomy" id="2759912"/>
    <lineage>
        <taxon>Archaea</taxon>
        <taxon>Methanobacteriati</taxon>
        <taxon>Methanobacteriota</taxon>
        <taxon>Stenosarchaea group</taxon>
        <taxon>Methanomicrobia</taxon>
        <taxon>Candidatus Methanophagales</taxon>
        <taxon>Candidatus Methanophagaceae</taxon>
    </lineage>
</organism>
<evidence type="ECO:0000313" key="1">
    <source>
        <dbReference type="EMBL" id="QNO51867.1"/>
    </source>
</evidence>
<sequence length="73" mass="8227">MGVEEYKISDEGLTIPLNVLKKIGLERDAYILISGHTIIIKPKSLTEKVKGIIKGTPLSEKDLEELYHEYKGE</sequence>
<dbReference type="AlphaFoldDB" id="A0A7G9YV33"/>
<proteinExistence type="predicted"/>
<name>A0A7G9YV33_9EURY</name>
<reference evidence="1" key="1">
    <citation type="submission" date="2020-06" db="EMBL/GenBank/DDBJ databases">
        <title>Unique genomic features of the anaerobic methanotrophic archaea.</title>
        <authorList>
            <person name="Chadwick G.L."/>
            <person name="Skennerton C.T."/>
            <person name="Laso-Perez R."/>
            <person name="Leu A.O."/>
            <person name="Speth D.R."/>
            <person name="Yu H."/>
            <person name="Morgan-Lang C."/>
            <person name="Hatzenpichler R."/>
            <person name="Goudeau D."/>
            <person name="Malmstrom R."/>
            <person name="Brazelton W.J."/>
            <person name="Woyke T."/>
            <person name="Hallam S.J."/>
            <person name="Tyson G.W."/>
            <person name="Wegener G."/>
            <person name="Boetius A."/>
            <person name="Orphan V."/>
        </authorList>
    </citation>
    <scope>NUCLEOTIDE SEQUENCE</scope>
</reference>
<accession>A0A7G9YV33</accession>
<protein>
    <submittedName>
        <fullName evidence="1">Uncharacterized protein</fullName>
    </submittedName>
</protein>
<gene>
    <name evidence="1" type="ORF">DNKLAFBN_00007</name>
</gene>